<dbReference type="PANTHER" id="PTHR33639">
    <property type="entry name" value="THIOL-DISULFIDE OXIDOREDUCTASE DCC"/>
    <property type="match status" value="1"/>
</dbReference>
<proteinExistence type="predicted"/>
<evidence type="ECO:0000313" key="2">
    <source>
        <dbReference type="Proteomes" id="UP000245539"/>
    </source>
</evidence>
<dbReference type="AlphaFoldDB" id="A0A317CAH6"/>
<gene>
    <name evidence="1" type="ORF">DKW60_14960</name>
</gene>
<dbReference type="Proteomes" id="UP000245539">
    <property type="component" value="Unassembled WGS sequence"/>
</dbReference>
<dbReference type="InterPro" id="IPR007263">
    <property type="entry name" value="DCC1-like"/>
</dbReference>
<dbReference type="PANTHER" id="PTHR33639:SF2">
    <property type="entry name" value="DUF393 DOMAIN-CONTAINING PROTEIN"/>
    <property type="match status" value="1"/>
</dbReference>
<protein>
    <submittedName>
        <fullName evidence="1">Thiol-disulfide oxidoreductase</fullName>
    </submittedName>
</protein>
<dbReference type="GO" id="GO:0015035">
    <property type="term" value="F:protein-disulfide reductase activity"/>
    <property type="evidence" value="ECO:0007669"/>
    <property type="project" value="InterPro"/>
</dbReference>
<dbReference type="RefSeq" id="WP_109838469.1">
    <property type="nucleotide sequence ID" value="NZ_QGKM01000046.1"/>
</dbReference>
<dbReference type="InterPro" id="IPR052927">
    <property type="entry name" value="DCC_oxidoreductase"/>
</dbReference>
<comment type="caution">
    <text evidence="1">The sequence shown here is derived from an EMBL/GenBank/DDBJ whole genome shotgun (WGS) entry which is preliminary data.</text>
</comment>
<dbReference type="Pfam" id="PF04134">
    <property type="entry name" value="DCC1-like"/>
    <property type="match status" value="1"/>
</dbReference>
<accession>A0A317CAH6</accession>
<dbReference type="OrthoDB" id="9785438at2"/>
<organism evidence="1 2">
    <name type="scientific">Leucothrix pacifica</name>
    <dbReference type="NCBI Taxonomy" id="1247513"/>
    <lineage>
        <taxon>Bacteria</taxon>
        <taxon>Pseudomonadati</taxon>
        <taxon>Pseudomonadota</taxon>
        <taxon>Gammaproteobacteria</taxon>
        <taxon>Thiotrichales</taxon>
        <taxon>Thiotrichaceae</taxon>
        <taxon>Leucothrix</taxon>
    </lineage>
</organism>
<name>A0A317CAH6_9GAMM</name>
<dbReference type="EMBL" id="QGKM01000046">
    <property type="protein sequence ID" value="PWQ95379.1"/>
    <property type="molecule type" value="Genomic_DNA"/>
</dbReference>
<reference evidence="1 2" key="1">
    <citation type="submission" date="2018-05" db="EMBL/GenBank/DDBJ databases">
        <title>Leucothrix arctica sp. nov., isolated from Arctic seawater.</title>
        <authorList>
            <person name="Choi A."/>
            <person name="Baek K."/>
        </authorList>
    </citation>
    <scope>NUCLEOTIDE SEQUENCE [LARGE SCALE GENOMIC DNA]</scope>
    <source>
        <strain evidence="1 2">JCM 18388</strain>
    </source>
</reference>
<sequence length="134" mass="15452">MNNNKSTIIFDGICNFCNSSVNFIIARDPEGKFSFAPMQGETAQALMKQHGIDNPNLDTFLLIKDGKLYQRTDAALEITKDLTGFWKLFRVFVIVPAPIRDVFYRVFAKYRYRLFGKKDVCMVPTPEVRERFLG</sequence>
<evidence type="ECO:0000313" key="1">
    <source>
        <dbReference type="EMBL" id="PWQ95379.1"/>
    </source>
</evidence>
<keyword evidence="2" id="KW-1185">Reference proteome</keyword>